<dbReference type="InterPro" id="IPR029063">
    <property type="entry name" value="SAM-dependent_MTases_sf"/>
</dbReference>
<dbReference type="Gene3D" id="3.40.50.150">
    <property type="entry name" value="Vaccinia Virus protein VP39"/>
    <property type="match status" value="1"/>
</dbReference>
<keyword evidence="2" id="KW-1185">Reference proteome</keyword>
<dbReference type="Pfam" id="PF10294">
    <property type="entry name" value="Methyltransf_16"/>
    <property type="match status" value="1"/>
</dbReference>
<dbReference type="GO" id="GO:0008276">
    <property type="term" value="F:protein methyltransferase activity"/>
    <property type="evidence" value="ECO:0000318"/>
    <property type="project" value="GO_Central"/>
</dbReference>
<dbReference type="InterPro" id="IPR019410">
    <property type="entry name" value="Methyltransf_16"/>
</dbReference>
<dbReference type="SUPFAM" id="SSF53335">
    <property type="entry name" value="S-adenosyl-L-methionine-dependent methyltransferases"/>
    <property type="match status" value="1"/>
</dbReference>
<organism evidence="1 2">
    <name type="scientific">Dictyostelium purpureum</name>
    <name type="common">Slime mold</name>
    <dbReference type="NCBI Taxonomy" id="5786"/>
    <lineage>
        <taxon>Eukaryota</taxon>
        <taxon>Amoebozoa</taxon>
        <taxon>Evosea</taxon>
        <taxon>Eumycetozoa</taxon>
        <taxon>Dictyostelia</taxon>
        <taxon>Dictyosteliales</taxon>
        <taxon>Dictyosteliaceae</taxon>
        <taxon>Dictyostelium</taxon>
    </lineage>
</organism>
<dbReference type="OrthoDB" id="413520at2759"/>
<sequence length="374" mass="43450">MKNSKQINNNNNNNKKLVTSEIFRSNNKELIIGSLNKINDWILTTNNIKDIEGLGIFKSLYQLIDKYNQQFQNEEEQEEYYLIQEQQQLSLINLEDNDLFEVIKVLLRFLKNLTVKETSVNETLRSLDYIHRVEFILNNSFDVDLLNDSSTVIECLRKCLPNSVRTVGVGEYSEENGQFQYSISMKQLTFQEVFVAWRVWESGIGFGKWLLENKKIFEGKEVLELGSGLGVLGFMAGLICKSVLMTDYTPKILSTLKENLKYNSSRIPEIKKACSVESLDWYKDKPKSFYYDIVIGSEVVYDEKNVDQLSNIIHQSLTPNGVFYSACACVRRGIPEFKKAMESRGYQVNLSIFPKRYVPDTKYETIFFECRRKK</sequence>
<name>F0ZLF4_DICPU</name>
<gene>
    <name evidence="1" type="ORF">DICPUDRAFT_33767</name>
</gene>
<dbReference type="VEuPathDB" id="AmoebaDB:DICPUDRAFT_33767"/>
<dbReference type="STRING" id="5786.F0ZLF4"/>
<dbReference type="InParanoid" id="F0ZLF4"/>
<accession>F0ZLF4</accession>
<proteinExistence type="predicted"/>
<dbReference type="GeneID" id="10501681"/>
<dbReference type="AlphaFoldDB" id="F0ZLF4"/>
<protein>
    <submittedName>
        <fullName evidence="1">Uncharacterized protein</fullName>
    </submittedName>
</protein>
<dbReference type="PANTHER" id="PTHR14614:SF157">
    <property type="entry name" value="METHYLTRANSFERASE TYPE 12 DOMAIN-CONTAINING PROTEIN"/>
    <property type="match status" value="1"/>
</dbReference>
<dbReference type="KEGG" id="dpp:DICPUDRAFT_33767"/>
<dbReference type="OMA" id="CLRKCAP"/>
<reference evidence="2" key="1">
    <citation type="journal article" date="2011" name="Genome Biol.">
        <title>Comparative genomics of the social amoebae Dictyostelium discoideum and Dictyostelium purpureum.</title>
        <authorList>
            <consortium name="US DOE Joint Genome Institute (JGI-PGF)"/>
            <person name="Sucgang R."/>
            <person name="Kuo A."/>
            <person name="Tian X."/>
            <person name="Salerno W."/>
            <person name="Parikh A."/>
            <person name="Feasley C.L."/>
            <person name="Dalin E."/>
            <person name="Tu H."/>
            <person name="Huang E."/>
            <person name="Barry K."/>
            <person name="Lindquist E."/>
            <person name="Shapiro H."/>
            <person name="Bruce D."/>
            <person name="Schmutz J."/>
            <person name="Salamov A."/>
            <person name="Fey P."/>
            <person name="Gaudet P."/>
            <person name="Anjard C."/>
            <person name="Babu M.M."/>
            <person name="Basu S."/>
            <person name="Bushmanova Y."/>
            <person name="van der Wel H."/>
            <person name="Katoh-Kurasawa M."/>
            <person name="Dinh C."/>
            <person name="Coutinho P.M."/>
            <person name="Saito T."/>
            <person name="Elias M."/>
            <person name="Schaap P."/>
            <person name="Kay R.R."/>
            <person name="Henrissat B."/>
            <person name="Eichinger L."/>
            <person name="Rivero F."/>
            <person name="Putnam N.H."/>
            <person name="West C.M."/>
            <person name="Loomis W.F."/>
            <person name="Chisholm R.L."/>
            <person name="Shaulsky G."/>
            <person name="Strassmann J.E."/>
            <person name="Queller D.C."/>
            <person name="Kuspa A."/>
            <person name="Grigoriev I.V."/>
        </authorList>
    </citation>
    <scope>NUCLEOTIDE SEQUENCE [LARGE SCALE GENOMIC DNA]</scope>
    <source>
        <strain evidence="2">QSDP1</strain>
    </source>
</reference>
<evidence type="ECO:0000313" key="2">
    <source>
        <dbReference type="Proteomes" id="UP000001064"/>
    </source>
</evidence>
<dbReference type="eggNOG" id="KOG2497">
    <property type="taxonomic scope" value="Eukaryota"/>
</dbReference>
<dbReference type="EMBL" id="GL871067">
    <property type="protein sequence ID" value="EGC35226.1"/>
    <property type="molecule type" value="Genomic_DNA"/>
</dbReference>
<dbReference type="RefSeq" id="XP_003288264.1">
    <property type="nucleotide sequence ID" value="XM_003288216.1"/>
</dbReference>
<dbReference type="PANTHER" id="PTHR14614">
    <property type="entry name" value="HEPATOCELLULAR CARCINOMA-ASSOCIATED ANTIGEN"/>
    <property type="match status" value="1"/>
</dbReference>
<evidence type="ECO:0000313" key="1">
    <source>
        <dbReference type="EMBL" id="EGC35226.1"/>
    </source>
</evidence>
<dbReference type="CDD" id="cd02440">
    <property type="entry name" value="AdoMet_MTases"/>
    <property type="match status" value="1"/>
</dbReference>
<dbReference type="Proteomes" id="UP000001064">
    <property type="component" value="Unassembled WGS sequence"/>
</dbReference>